<sequence length="228" mass="26397">MYSEVVPMEITTLQIEAFNTNVHGSKILCQGPFQQGKYPPIMDSIQQLRQPFKKKILISNTTFSLSKYMPMSYDAHFQVKDSQDWTLALTYMTYAPKPLLVMVEDIGIPDGLWQKLNRTTTLVHWVSAPVLQIRPYDTIFFAPMDDTSYSDTVYKILQSVYKASYSTKEHKEIAQELRVAAAGMVWSKVEEEAQGRVFWYDPISHQGDHLTKKQLSELFQWLSNHFVE</sequence>
<proteinExistence type="predicted"/>
<accession>A0A6C0BFN7</accession>
<evidence type="ECO:0000313" key="1">
    <source>
        <dbReference type="EMBL" id="QHS91117.1"/>
    </source>
</evidence>
<organism evidence="1">
    <name type="scientific">viral metagenome</name>
    <dbReference type="NCBI Taxonomy" id="1070528"/>
    <lineage>
        <taxon>unclassified sequences</taxon>
        <taxon>metagenomes</taxon>
        <taxon>organismal metagenomes</taxon>
    </lineage>
</organism>
<dbReference type="AlphaFoldDB" id="A0A6C0BFN7"/>
<dbReference type="EMBL" id="MN739155">
    <property type="protein sequence ID" value="QHS91117.1"/>
    <property type="molecule type" value="Genomic_DNA"/>
</dbReference>
<reference evidence="1" key="1">
    <citation type="journal article" date="2020" name="Nature">
        <title>Giant virus diversity and host interactions through global metagenomics.</title>
        <authorList>
            <person name="Schulz F."/>
            <person name="Roux S."/>
            <person name="Paez-Espino D."/>
            <person name="Jungbluth S."/>
            <person name="Walsh D.A."/>
            <person name="Denef V.J."/>
            <person name="McMahon K.D."/>
            <person name="Konstantinidis K.T."/>
            <person name="Eloe-Fadrosh E.A."/>
            <person name="Kyrpides N.C."/>
            <person name="Woyke T."/>
        </authorList>
    </citation>
    <scope>NUCLEOTIDE SEQUENCE</scope>
    <source>
        <strain evidence="1">GVMAG-M-3300013004-44</strain>
    </source>
</reference>
<protein>
    <submittedName>
        <fullName evidence="1">Uncharacterized protein</fullName>
    </submittedName>
</protein>
<name>A0A6C0BFN7_9ZZZZ</name>